<keyword evidence="1" id="KW-1133">Transmembrane helix</keyword>
<evidence type="ECO:0000256" key="1">
    <source>
        <dbReference type="SAM" id="Phobius"/>
    </source>
</evidence>
<feature type="transmembrane region" description="Helical" evidence="1">
    <location>
        <begin position="56"/>
        <end position="76"/>
    </location>
</feature>
<keyword evidence="1" id="KW-0472">Membrane</keyword>
<evidence type="ECO:0000313" key="3">
    <source>
        <dbReference type="Proteomes" id="UP001601059"/>
    </source>
</evidence>
<evidence type="ECO:0000313" key="2">
    <source>
        <dbReference type="EMBL" id="MFE8703508.1"/>
    </source>
</evidence>
<proteinExistence type="predicted"/>
<gene>
    <name evidence="2" type="ORF">ACFYKX_23370</name>
</gene>
<name>A0ABW6KKW7_9BACI</name>
<reference evidence="2 3" key="1">
    <citation type="submission" date="2024-08" db="EMBL/GenBank/DDBJ databases">
        <title>Two novel Cytobacillus novel species.</title>
        <authorList>
            <person name="Liu G."/>
        </authorList>
    </citation>
    <scope>NUCLEOTIDE SEQUENCE [LARGE SCALE GENOMIC DNA]</scope>
    <source>
        <strain evidence="2 3">FJAT-54145</strain>
    </source>
</reference>
<comment type="caution">
    <text evidence="2">The sequence shown here is derived from an EMBL/GenBank/DDBJ whole genome shotgun (WGS) entry which is preliminary data.</text>
</comment>
<keyword evidence="1" id="KW-0812">Transmembrane</keyword>
<keyword evidence="3" id="KW-1185">Reference proteome</keyword>
<dbReference type="Proteomes" id="UP001601059">
    <property type="component" value="Unassembled WGS sequence"/>
</dbReference>
<organism evidence="2 3">
    <name type="scientific">Cytobacillus spartinae</name>
    <dbReference type="NCBI Taxonomy" id="3299023"/>
    <lineage>
        <taxon>Bacteria</taxon>
        <taxon>Bacillati</taxon>
        <taxon>Bacillota</taxon>
        <taxon>Bacilli</taxon>
        <taxon>Bacillales</taxon>
        <taxon>Bacillaceae</taxon>
        <taxon>Cytobacillus</taxon>
    </lineage>
</organism>
<dbReference type="EMBL" id="JBIACK010000017">
    <property type="protein sequence ID" value="MFE8703508.1"/>
    <property type="molecule type" value="Genomic_DNA"/>
</dbReference>
<evidence type="ECO:0008006" key="4">
    <source>
        <dbReference type="Google" id="ProtNLM"/>
    </source>
</evidence>
<accession>A0ABW6KKW7</accession>
<protein>
    <recommendedName>
        <fullName evidence="4">DUF3899 domain-containing protein</fullName>
    </recommendedName>
</protein>
<sequence>MSQYMFILMVISIGVLVFSLGYTLAVARNQKALKGVLDSSIPEKVQEHAYIRNPIFLTYAIMVALVALIITFAAIAW</sequence>
<dbReference type="RefSeq" id="WP_389364103.1">
    <property type="nucleotide sequence ID" value="NZ_JBIACK010000017.1"/>
</dbReference>
<feature type="transmembrane region" description="Helical" evidence="1">
    <location>
        <begin position="6"/>
        <end position="27"/>
    </location>
</feature>